<dbReference type="Gene3D" id="1.20.1080.10">
    <property type="entry name" value="Glycerol uptake facilitator protein"/>
    <property type="match status" value="2"/>
</dbReference>
<feature type="transmembrane region" description="Helical" evidence="7">
    <location>
        <begin position="262"/>
        <end position="284"/>
    </location>
</feature>
<dbReference type="GO" id="GO:0015267">
    <property type="term" value="F:channel activity"/>
    <property type="evidence" value="ECO:0007669"/>
    <property type="project" value="InterPro"/>
</dbReference>
<feature type="transmembrane region" description="Helical" evidence="7">
    <location>
        <begin position="94"/>
        <end position="113"/>
    </location>
</feature>
<evidence type="ECO:0000256" key="2">
    <source>
        <dbReference type="ARBA" id="ARBA00006175"/>
    </source>
</evidence>
<dbReference type="PANTHER" id="PTHR19139">
    <property type="entry name" value="AQUAPORIN TRANSPORTER"/>
    <property type="match status" value="1"/>
</dbReference>
<evidence type="ECO:0000256" key="7">
    <source>
        <dbReference type="SAM" id="Phobius"/>
    </source>
</evidence>
<dbReference type="Pfam" id="PF00230">
    <property type="entry name" value="MIP"/>
    <property type="match status" value="1"/>
</dbReference>
<dbReference type="EMBL" id="OE002742">
    <property type="protein sequence ID" value="CAD7459236.1"/>
    <property type="molecule type" value="Genomic_DNA"/>
</dbReference>
<dbReference type="PANTHER" id="PTHR19139:SF199">
    <property type="entry name" value="MIP17260P"/>
    <property type="match status" value="1"/>
</dbReference>
<evidence type="ECO:0000313" key="8">
    <source>
        <dbReference type="EMBL" id="CAD7459236.1"/>
    </source>
</evidence>
<feature type="transmembrane region" description="Helical" evidence="7">
    <location>
        <begin position="125"/>
        <end position="145"/>
    </location>
</feature>
<dbReference type="SUPFAM" id="SSF81338">
    <property type="entry name" value="Aquaporin-like"/>
    <property type="match status" value="2"/>
</dbReference>
<gene>
    <name evidence="8" type="ORF">TTEB3V08_LOCUS7200</name>
</gene>
<evidence type="ECO:0000256" key="4">
    <source>
        <dbReference type="ARBA" id="ARBA00022989"/>
    </source>
</evidence>
<evidence type="ECO:0000256" key="6">
    <source>
        <dbReference type="SAM" id="MobiDB-lite"/>
    </source>
</evidence>
<evidence type="ECO:0000256" key="1">
    <source>
        <dbReference type="ARBA" id="ARBA00004141"/>
    </source>
</evidence>
<evidence type="ECO:0000256" key="5">
    <source>
        <dbReference type="ARBA" id="ARBA00023136"/>
    </source>
</evidence>
<dbReference type="InterPro" id="IPR023271">
    <property type="entry name" value="Aquaporin-like"/>
</dbReference>
<feature type="transmembrane region" description="Helical" evidence="7">
    <location>
        <begin position="65"/>
        <end position="87"/>
    </location>
</feature>
<protein>
    <submittedName>
        <fullName evidence="8">Uncharacterized protein</fullName>
    </submittedName>
</protein>
<comment type="similarity">
    <text evidence="2">Belongs to the MIP/aquaporin (TC 1.A.8) family.</text>
</comment>
<dbReference type="GO" id="GO:0005886">
    <property type="term" value="C:plasma membrane"/>
    <property type="evidence" value="ECO:0007669"/>
    <property type="project" value="TreeGrafter"/>
</dbReference>
<organism evidence="8">
    <name type="scientific">Timema tahoe</name>
    <dbReference type="NCBI Taxonomy" id="61484"/>
    <lineage>
        <taxon>Eukaryota</taxon>
        <taxon>Metazoa</taxon>
        <taxon>Ecdysozoa</taxon>
        <taxon>Arthropoda</taxon>
        <taxon>Hexapoda</taxon>
        <taxon>Insecta</taxon>
        <taxon>Pterygota</taxon>
        <taxon>Neoptera</taxon>
        <taxon>Polyneoptera</taxon>
        <taxon>Phasmatodea</taxon>
        <taxon>Timematodea</taxon>
        <taxon>Timematoidea</taxon>
        <taxon>Timematidae</taxon>
        <taxon>Timema</taxon>
    </lineage>
</organism>
<accession>A0A7R9IIW4</accession>
<dbReference type="InterPro" id="IPR034294">
    <property type="entry name" value="Aquaporin_transptr"/>
</dbReference>
<evidence type="ECO:0000256" key="3">
    <source>
        <dbReference type="ARBA" id="ARBA00022692"/>
    </source>
</evidence>
<feature type="transmembrane region" description="Helical" evidence="7">
    <location>
        <begin position="304"/>
        <end position="325"/>
    </location>
</feature>
<proteinExistence type="inferred from homology"/>
<feature type="transmembrane region" description="Helical" evidence="7">
    <location>
        <begin position="37"/>
        <end position="59"/>
    </location>
</feature>
<feature type="region of interest" description="Disordered" evidence="6">
    <location>
        <begin position="399"/>
        <end position="423"/>
    </location>
</feature>
<dbReference type="InterPro" id="IPR000425">
    <property type="entry name" value="MIP"/>
</dbReference>
<comment type="subcellular location">
    <subcellularLocation>
        <location evidence="1">Membrane</location>
        <topology evidence="1">Multi-pass membrane protein</topology>
    </subcellularLocation>
</comment>
<name>A0A7R9IIW4_9NEOP</name>
<reference evidence="8" key="1">
    <citation type="submission" date="2020-11" db="EMBL/GenBank/DDBJ databases">
        <authorList>
            <person name="Tran Van P."/>
        </authorList>
    </citation>
    <scope>NUCLEOTIDE SEQUENCE</scope>
</reference>
<keyword evidence="5 7" id="KW-0472">Membrane</keyword>
<dbReference type="AlphaFoldDB" id="A0A7R9IIW4"/>
<sequence length="460" mass="48849">MRKRGTTVHVLFQQKMAGGLKERLGLTEVKAGIWKPLLAEFLGNLLLNLFGCASCVNVKGGPTDLVLIALTFGLVIMAVVQHSLVTLPGGPTDLVLIALTFGLVILAIVQHSLVTLPGGPTDLVLIALTFGLVILAIVQHSLVTLPCNTPWWTNRPGADSADFRAGDLGRRADRNRIKTDTSQHGSRATGEECYILISTRCRVWVMSTLSVETVDATRIQPLFNTSSSTCTRDTVGHVSGAHVNPAVTCGMLVTGNISIFKALLYIIVQCLGALAGSAVLKALTPEKVQGTLGLTLLSPGVSSIQGFGIEFFLGFVLLIVVFGVCDGNRNDTKGFAPLAIGLTITMGHLAAIDYTGSSMNPARTLGSAIIANIWDDHWQSPPASTNTALNQSPIVSTNLDKHSSQPITSSLYQPRQTQLSTNHQQSLPALTNTALNQSSAVSTSLDKHSSQPITISLYQP</sequence>
<keyword evidence="4 7" id="KW-1133">Transmembrane helix</keyword>
<keyword evidence="3 7" id="KW-0812">Transmembrane</keyword>